<dbReference type="AlphaFoldDB" id="A0A5P2AKE7"/>
<dbReference type="Gene3D" id="3.90.1200.10">
    <property type="match status" value="1"/>
</dbReference>
<keyword evidence="2" id="KW-0808">Transferase</keyword>
<organism evidence="2 3">
    <name type="scientific">Streptomyces venezuelae</name>
    <dbReference type="NCBI Taxonomy" id="54571"/>
    <lineage>
        <taxon>Bacteria</taxon>
        <taxon>Bacillati</taxon>
        <taxon>Actinomycetota</taxon>
        <taxon>Actinomycetes</taxon>
        <taxon>Kitasatosporales</taxon>
        <taxon>Streptomycetaceae</taxon>
        <taxon>Streptomyces</taxon>
    </lineage>
</organism>
<reference evidence="2 3" key="1">
    <citation type="submission" date="2018-05" db="EMBL/GenBank/DDBJ databases">
        <title>Streptomyces venezuelae.</title>
        <authorList>
            <person name="Kim W."/>
            <person name="Lee N."/>
            <person name="Cho B.-K."/>
        </authorList>
    </citation>
    <scope>NUCLEOTIDE SEQUENCE [LARGE SCALE GENOMIC DNA]</scope>
    <source>
        <strain evidence="2 3">ATCC 15068</strain>
    </source>
</reference>
<dbReference type="InterPro" id="IPR011009">
    <property type="entry name" value="Kinase-like_dom_sf"/>
</dbReference>
<dbReference type="RefSeq" id="WP_150264482.1">
    <property type="nucleotide sequence ID" value="NZ_CP029194.1"/>
</dbReference>
<proteinExistence type="predicted"/>
<evidence type="ECO:0000259" key="1">
    <source>
        <dbReference type="Pfam" id="PF01636"/>
    </source>
</evidence>
<dbReference type="GO" id="GO:0016740">
    <property type="term" value="F:transferase activity"/>
    <property type="evidence" value="ECO:0007669"/>
    <property type="project" value="UniProtKB-KW"/>
</dbReference>
<evidence type="ECO:0000313" key="2">
    <source>
        <dbReference type="EMBL" id="QES18663.1"/>
    </source>
</evidence>
<sequence>MIAAFDDPRIELARETVGAVRVLADPKLPPRLLRLTDTRGREFFAKHHSERERYLREVHSYGEWVTYLNGHAPRMVARRDATCTLLLTAFPGASADTLAPGSPEEEQAHYEAGRVLGTLHHTTVIPRTGAIGAELAQRLGSWIARADRADLISAAEHNRLRHSADVLANTLMDSAVCHLDYQPRNWLVGAAFGLCDFEHMRRDARIRDFARLEFRRWQAAPQLRKAFFAGYGTPLTDTEQRLLESFGAIEAVTSLVRGHEQDDLALSTHGRTVLARLT</sequence>
<protein>
    <submittedName>
        <fullName evidence="2">Aminoglycoside phosphotransferase</fullName>
    </submittedName>
</protein>
<dbReference type="OrthoDB" id="21342at2"/>
<dbReference type="Pfam" id="PF01636">
    <property type="entry name" value="APH"/>
    <property type="match status" value="1"/>
</dbReference>
<evidence type="ECO:0000313" key="3">
    <source>
        <dbReference type="Proteomes" id="UP000324106"/>
    </source>
</evidence>
<name>A0A5P2AKE7_STRVZ</name>
<dbReference type="SUPFAM" id="SSF56112">
    <property type="entry name" value="Protein kinase-like (PK-like)"/>
    <property type="match status" value="1"/>
</dbReference>
<dbReference type="EMBL" id="CP029194">
    <property type="protein sequence ID" value="QES18663.1"/>
    <property type="molecule type" value="Genomic_DNA"/>
</dbReference>
<accession>A0A5P2AKE7</accession>
<dbReference type="Proteomes" id="UP000324106">
    <property type="component" value="Chromosome"/>
</dbReference>
<feature type="domain" description="Aminoglycoside phosphotransferase" evidence="1">
    <location>
        <begin position="34"/>
        <end position="236"/>
    </location>
</feature>
<dbReference type="InterPro" id="IPR002575">
    <property type="entry name" value="Aminoglycoside_PTrfase"/>
</dbReference>
<gene>
    <name evidence="2" type="ORF">DEJ46_05825</name>
</gene>